<keyword evidence="4" id="KW-1185">Reference proteome</keyword>
<feature type="compositionally biased region" description="Acidic residues" evidence="1">
    <location>
        <begin position="180"/>
        <end position="189"/>
    </location>
</feature>
<evidence type="ECO:0000313" key="3">
    <source>
        <dbReference type="EMBL" id="SEI75757.1"/>
    </source>
</evidence>
<name>A0A1H6TF81_9GAMM</name>
<evidence type="ECO:0000313" key="4">
    <source>
        <dbReference type="Proteomes" id="UP000242999"/>
    </source>
</evidence>
<gene>
    <name evidence="3" type="ORF">SAMN05421831_10986</name>
</gene>
<accession>A0A1H6TF81</accession>
<dbReference type="Pfam" id="PF12048">
    <property type="entry name" value="DUF3530"/>
    <property type="match status" value="1"/>
</dbReference>
<dbReference type="Proteomes" id="UP000242999">
    <property type="component" value="Unassembled WGS sequence"/>
</dbReference>
<dbReference type="AlphaFoldDB" id="A0A1H6TF81"/>
<evidence type="ECO:0000256" key="1">
    <source>
        <dbReference type="SAM" id="MobiDB-lite"/>
    </source>
</evidence>
<feature type="signal peptide" evidence="2">
    <location>
        <begin position="1"/>
        <end position="22"/>
    </location>
</feature>
<reference evidence="4" key="1">
    <citation type="submission" date="2016-10" db="EMBL/GenBank/DDBJ databases">
        <authorList>
            <person name="Varghese N."/>
            <person name="Submissions S."/>
        </authorList>
    </citation>
    <scope>NUCLEOTIDE SEQUENCE [LARGE SCALE GENOMIC DNA]</scope>
    <source>
        <strain evidence="4">DSM 7165</strain>
    </source>
</reference>
<evidence type="ECO:0008006" key="5">
    <source>
        <dbReference type="Google" id="ProtNLM"/>
    </source>
</evidence>
<dbReference type="EMBL" id="FNYH01000009">
    <property type="protein sequence ID" value="SEI75757.1"/>
    <property type="molecule type" value="Genomic_DNA"/>
</dbReference>
<evidence type="ECO:0000256" key="2">
    <source>
        <dbReference type="SAM" id="SignalP"/>
    </source>
</evidence>
<dbReference type="OrthoDB" id="6193602at2"/>
<dbReference type="STRING" id="64971.SAMN05421831_10986"/>
<dbReference type="InterPro" id="IPR022529">
    <property type="entry name" value="DUF3530"/>
</dbReference>
<sequence>MPSQVLKYLCLGLWMSIAPAYAEEDAPPIDAPAEEAAPEPPALPRVQLDPAQVKVRALERELKDLYFIDIGETEILEKAAALYLPANRPQARAGVLLLHDDEQSLVWPQVIDPLRQRLPDYGFATLALMLPSMEGRPIPERTLGAVELLSRLPASALEAEQPTEETPTEEDGAPAGPEETNIEGAEDALDTAGQEPLAPDDTEQASTEPQTPKKKPYVERIHAHLQAGLQELQSRGHDFKVLIAYGGQGLSLLKFLEEVPAHYPLILVDIRETQQPLAVDIVGILEQQKRPILDIYFMPDTLDEVMAKARADAYRRAGNFLARQHPLVGEPLAGSLKANERIVQRVRGWLSVLLKEYPKIAQGQLPAQPKVGTRLGSLVHLD</sequence>
<keyword evidence="2" id="KW-0732">Signal</keyword>
<dbReference type="RefSeq" id="WP_093310698.1">
    <property type="nucleotide sequence ID" value="NZ_FNYH01000009.1"/>
</dbReference>
<feature type="compositionally biased region" description="Acidic residues" evidence="1">
    <location>
        <begin position="161"/>
        <end position="172"/>
    </location>
</feature>
<protein>
    <recommendedName>
        <fullName evidence="5">DUF3530 domain-containing protein</fullName>
    </recommendedName>
</protein>
<feature type="chain" id="PRO_5017473110" description="DUF3530 domain-containing protein" evidence="2">
    <location>
        <begin position="23"/>
        <end position="382"/>
    </location>
</feature>
<proteinExistence type="predicted"/>
<organism evidence="3 4">
    <name type="scientific">Allopseudospirillum japonicum</name>
    <dbReference type="NCBI Taxonomy" id="64971"/>
    <lineage>
        <taxon>Bacteria</taxon>
        <taxon>Pseudomonadati</taxon>
        <taxon>Pseudomonadota</taxon>
        <taxon>Gammaproteobacteria</taxon>
        <taxon>Oceanospirillales</taxon>
        <taxon>Oceanospirillaceae</taxon>
        <taxon>Allopseudospirillum</taxon>
    </lineage>
</organism>
<feature type="region of interest" description="Disordered" evidence="1">
    <location>
        <begin position="156"/>
        <end position="215"/>
    </location>
</feature>